<dbReference type="GO" id="GO:0004674">
    <property type="term" value="F:protein serine/threonine kinase activity"/>
    <property type="evidence" value="ECO:0007669"/>
    <property type="project" value="UniProtKB-KW"/>
</dbReference>
<evidence type="ECO:0000256" key="6">
    <source>
        <dbReference type="PIRSR" id="PIRSR630616-1"/>
    </source>
</evidence>
<dbReference type="Gene3D" id="1.10.510.10">
    <property type="entry name" value="Transferase(Phosphotransferase) domain 1"/>
    <property type="match status" value="1"/>
</dbReference>
<organism evidence="10 11">
    <name type="scientific">Aphanomyces euteiches</name>
    <dbReference type="NCBI Taxonomy" id="100861"/>
    <lineage>
        <taxon>Eukaryota</taxon>
        <taxon>Sar</taxon>
        <taxon>Stramenopiles</taxon>
        <taxon>Oomycota</taxon>
        <taxon>Saprolegniomycetes</taxon>
        <taxon>Saprolegniales</taxon>
        <taxon>Verrucalvaceae</taxon>
        <taxon>Aphanomyces</taxon>
    </lineage>
</organism>
<feature type="binding site" evidence="7">
    <location>
        <position position="56"/>
    </location>
    <ligand>
        <name>ATP</name>
        <dbReference type="ChEBI" id="CHEBI:30616"/>
    </ligand>
</feature>
<name>A0A6G0XK95_9STRA</name>
<evidence type="ECO:0000256" key="1">
    <source>
        <dbReference type="ARBA" id="ARBA00022527"/>
    </source>
</evidence>
<evidence type="ECO:0000313" key="11">
    <source>
        <dbReference type="Proteomes" id="UP000481153"/>
    </source>
</evidence>
<dbReference type="SMART" id="SM00220">
    <property type="entry name" value="S_TKc"/>
    <property type="match status" value="1"/>
</dbReference>
<feature type="active site" description="Proton acceptor" evidence="6">
    <location>
        <position position="152"/>
    </location>
</feature>
<dbReference type="EMBL" id="VJMJ01000048">
    <property type="protein sequence ID" value="KAF0740647.1"/>
    <property type="molecule type" value="Genomic_DNA"/>
</dbReference>
<proteinExistence type="predicted"/>
<dbReference type="InterPro" id="IPR008271">
    <property type="entry name" value="Ser/Thr_kinase_AS"/>
</dbReference>
<keyword evidence="2" id="KW-0808">Transferase</keyword>
<dbReference type="Proteomes" id="UP000481153">
    <property type="component" value="Unassembled WGS sequence"/>
</dbReference>
<dbReference type="GO" id="GO:0005524">
    <property type="term" value="F:ATP binding"/>
    <property type="evidence" value="ECO:0007669"/>
    <property type="project" value="UniProtKB-KW"/>
</dbReference>
<keyword evidence="3 7" id="KW-0547">Nucleotide-binding</keyword>
<keyword evidence="1" id="KW-0723">Serine/threonine-protein kinase</keyword>
<keyword evidence="11" id="KW-1185">Reference proteome</keyword>
<dbReference type="Pfam" id="PF00069">
    <property type="entry name" value="Pkinase"/>
    <property type="match status" value="1"/>
</dbReference>
<feature type="binding site" evidence="7">
    <location>
        <position position="171"/>
    </location>
    <ligand>
        <name>ATP</name>
        <dbReference type="ChEBI" id="CHEBI:30616"/>
    </ligand>
</feature>
<evidence type="ECO:0000256" key="2">
    <source>
        <dbReference type="ARBA" id="ARBA00022679"/>
    </source>
</evidence>
<sequence length="324" mass="36106">MHRLLSCCCRRQKEVPFVQAPVERDYELLDVVGEGKTCRVVRAKSRAEPEKLVAVKLVQVAYLSTQSRVDALHAELRVLSMLHDEPQVLWLVDVYKDEAKVAIVTELVGGGEVVPALTAGRAAVNEHRIRTLVRELVQVVAAMHSRGITHRDLKPENLLLDRIGDHLKLIDFGVAHIAADGAPMFGLCGTGPFMAPEVFDKDTPYTNKVDIWALGVCTFVLLTGHVPFEAKFMSQLEDKIRDGEYMVPSHQQLSTTARSFLATCLNIDAAQRPTAKALLRHPWLDLNQTQNVFSIPFSDEHMQCLQAYATKAPCSHHTIEIEVS</sequence>
<feature type="binding site" evidence="7">
    <location>
        <begin position="156"/>
        <end position="157"/>
    </location>
    <ligand>
        <name>ATP</name>
        <dbReference type="ChEBI" id="CHEBI:30616"/>
    </ligand>
</feature>
<dbReference type="PANTHER" id="PTHR24350">
    <property type="entry name" value="SERINE/THREONINE-PROTEIN KINASE IAL-RELATED"/>
    <property type="match status" value="1"/>
</dbReference>
<gene>
    <name evidence="10" type="ORF">Ae201684_004021</name>
</gene>
<evidence type="ECO:0000256" key="5">
    <source>
        <dbReference type="ARBA" id="ARBA00022840"/>
    </source>
</evidence>
<protein>
    <recommendedName>
        <fullName evidence="9">Protein kinase domain-containing protein</fullName>
    </recommendedName>
</protein>
<dbReference type="FunFam" id="1.10.510.10:FF:000571">
    <property type="entry name" value="Maternal embryonic leucine zipper kinase"/>
    <property type="match status" value="1"/>
</dbReference>
<feature type="binding site" evidence="7">
    <location>
        <position position="36"/>
    </location>
    <ligand>
        <name>ATP</name>
        <dbReference type="ChEBI" id="CHEBI:30616"/>
    </ligand>
</feature>
<feature type="domain" description="Protein kinase" evidence="9">
    <location>
        <begin position="26"/>
        <end position="284"/>
    </location>
</feature>
<comment type="caution">
    <text evidence="10">The sequence shown here is derived from an EMBL/GenBank/DDBJ whole genome shotgun (WGS) entry which is preliminary data.</text>
</comment>
<dbReference type="AlphaFoldDB" id="A0A6G0XK95"/>
<reference evidence="10 11" key="1">
    <citation type="submission" date="2019-07" db="EMBL/GenBank/DDBJ databases">
        <title>Genomics analysis of Aphanomyces spp. identifies a new class of oomycete effector associated with host adaptation.</title>
        <authorList>
            <person name="Gaulin E."/>
        </authorList>
    </citation>
    <scope>NUCLEOTIDE SEQUENCE [LARGE SCALE GENOMIC DNA]</scope>
    <source>
        <strain evidence="10 11">ATCC 201684</strain>
    </source>
</reference>
<evidence type="ECO:0000256" key="3">
    <source>
        <dbReference type="ARBA" id="ARBA00022741"/>
    </source>
</evidence>
<dbReference type="PROSITE" id="PS50011">
    <property type="entry name" value="PROTEIN_KINASE_DOM"/>
    <property type="match status" value="1"/>
</dbReference>
<feature type="cross-link" description="Glycyl lysine isopeptide (Lys-Gly) (interchain with G-Cter in SUMO2)" evidence="8">
    <location>
        <position position="154"/>
    </location>
</feature>
<evidence type="ECO:0000256" key="8">
    <source>
        <dbReference type="PIRSR" id="PIRSR630616-3"/>
    </source>
</evidence>
<evidence type="ECO:0000256" key="7">
    <source>
        <dbReference type="PIRSR" id="PIRSR630616-2"/>
    </source>
</evidence>
<evidence type="ECO:0000256" key="4">
    <source>
        <dbReference type="ARBA" id="ARBA00022777"/>
    </source>
</evidence>
<dbReference type="VEuPathDB" id="FungiDB:AeMF1_009222"/>
<keyword evidence="4" id="KW-0418">Kinase</keyword>
<dbReference type="InterPro" id="IPR000719">
    <property type="entry name" value="Prot_kinase_dom"/>
</dbReference>
<evidence type="ECO:0000313" key="10">
    <source>
        <dbReference type="EMBL" id="KAF0740647.1"/>
    </source>
</evidence>
<dbReference type="InterPro" id="IPR030616">
    <property type="entry name" value="Aur-like"/>
</dbReference>
<keyword evidence="5 7" id="KW-0067">ATP-binding</keyword>
<accession>A0A6G0XK95</accession>
<dbReference type="InterPro" id="IPR011009">
    <property type="entry name" value="Kinase-like_dom_sf"/>
</dbReference>
<evidence type="ECO:0000259" key="9">
    <source>
        <dbReference type="PROSITE" id="PS50011"/>
    </source>
</evidence>
<dbReference type="SUPFAM" id="SSF56112">
    <property type="entry name" value="Protein kinase-like (PK-like)"/>
    <property type="match status" value="1"/>
</dbReference>
<dbReference type="PROSITE" id="PS00108">
    <property type="entry name" value="PROTEIN_KINASE_ST"/>
    <property type="match status" value="1"/>
</dbReference>